<gene>
    <name evidence="4" type="ORF">EDD73_10284</name>
</gene>
<evidence type="ECO:0000256" key="1">
    <source>
        <dbReference type="ARBA" id="ARBA00022679"/>
    </source>
</evidence>
<feature type="domain" description="Phospholipid/glycerol acyltransferase" evidence="3">
    <location>
        <begin position="76"/>
        <end position="193"/>
    </location>
</feature>
<dbReference type="Pfam" id="PF01553">
    <property type="entry name" value="Acyltransferase"/>
    <property type="match status" value="1"/>
</dbReference>
<dbReference type="SUPFAM" id="SSF69593">
    <property type="entry name" value="Glycerol-3-phosphate (1)-acyltransferase"/>
    <property type="match status" value="1"/>
</dbReference>
<dbReference type="SMART" id="SM00563">
    <property type="entry name" value="PlsC"/>
    <property type="match status" value="1"/>
</dbReference>
<dbReference type="OrthoDB" id="9803035at2"/>
<dbReference type="PANTHER" id="PTHR10434">
    <property type="entry name" value="1-ACYL-SN-GLYCEROL-3-PHOSPHATE ACYLTRANSFERASE"/>
    <property type="match status" value="1"/>
</dbReference>
<dbReference type="GO" id="GO:0005886">
    <property type="term" value="C:plasma membrane"/>
    <property type="evidence" value="ECO:0007669"/>
    <property type="project" value="TreeGrafter"/>
</dbReference>
<organism evidence="4 5">
    <name type="scientific">Heliophilum fasciatum</name>
    <dbReference type="NCBI Taxonomy" id="35700"/>
    <lineage>
        <taxon>Bacteria</taxon>
        <taxon>Bacillati</taxon>
        <taxon>Bacillota</taxon>
        <taxon>Clostridia</taxon>
        <taxon>Eubacteriales</taxon>
        <taxon>Heliobacteriaceae</taxon>
        <taxon>Heliophilum</taxon>
    </lineage>
</organism>
<evidence type="ECO:0000313" key="5">
    <source>
        <dbReference type="Proteomes" id="UP000294813"/>
    </source>
</evidence>
<keyword evidence="2 4" id="KW-0012">Acyltransferase</keyword>
<evidence type="ECO:0000313" key="4">
    <source>
        <dbReference type="EMBL" id="TCP68688.1"/>
    </source>
</evidence>
<evidence type="ECO:0000256" key="2">
    <source>
        <dbReference type="ARBA" id="ARBA00023315"/>
    </source>
</evidence>
<dbReference type="RefSeq" id="WP_131917887.1">
    <property type="nucleotide sequence ID" value="NZ_JAOQNU010000002.1"/>
</dbReference>
<dbReference type="Proteomes" id="UP000294813">
    <property type="component" value="Unassembled WGS sequence"/>
</dbReference>
<reference evidence="4 5" key="1">
    <citation type="submission" date="2019-03" db="EMBL/GenBank/DDBJ databases">
        <title>Genomic Encyclopedia of Type Strains, Phase IV (KMG-IV): sequencing the most valuable type-strain genomes for metagenomic binning, comparative biology and taxonomic classification.</title>
        <authorList>
            <person name="Goeker M."/>
        </authorList>
    </citation>
    <scope>NUCLEOTIDE SEQUENCE [LARGE SCALE GENOMIC DNA]</scope>
    <source>
        <strain evidence="4 5">DSM 11170</strain>
    </source>
</reference>
<protein>
    <submittedName>
        <fullName evidence="4">Acyltransferase-like protein</fullName>
    </submittedName>
</protein>
<keyword evidence="1 4" id="KW-0808">Transferase</keyword>
<dbReference type="EMBL" id="SLXT01000002">
    <property type="protein sequence ID" value="TCP68688.1"/>
    <property type="molecule type" value="Genomic_DNA"/>
</dbReference>
<dbReference type="InterPro" id="IPR002123">
    <property type="entry name" value="Plipid/glycerol_acylTrfase"/>
</dbReference>
<accession>A0A4R2RYQ0</accession>
<dbReference type="PANTHER" id="PTHR10434:SF11">
    <property type="entry name" value="1-ACYL-SN-GLYCEROL-3-PHOSPHATE ACYLTRANSFERASE"/>
    <property type="match status" value="1"/>
</dbReference>
<proteinExistence type="predicted"/>
<dbReference type="CDD" id="cd06551">
    <property type="entry name" value="LPLAT"/>
    <property type="match status" value="1"/>
</dbReference>
<sequence>MKATGTIHTPESSAMIATAPKSAWFQRLFFLYNQYYLLRRNFHTLLIRGDIDPFVPALAPARSEAGAGVGAGTAPILYMANHSSWWDGLLIYHALTVRSKGDHYMMMSQQELNKYGFFRKIGAFPMDASTRSGIMASLDYAVRLLQANRQVWIFPQGEILHQDRRPFRFMTGIGHLLRQCPQTRVVPVTLNYTFTRLQKPVVSMIFGQAYHEDWSASDRKTITERCRCLLEKQADEHRALVIDHPEPPIAGFTSILAPTKATDEQFTLVREKVTRWF</sequence>
<comment type="caution">
    <text evidence="4">The sequence shown here is derived from an EMBL/GenBank/DDBJ whole genome shotgun (WGS) entry which is preliminary data.</text>
</comment>
<dbReference type="GO" id="GO:0006654">
    <property type="term" value="P:phosphatidic acid biosynthetic process"/>
    <property type="evidence" value="ECO:0007669"/>
    <property type="project" value="TreeGrafter"/>
</dbReference>
<dbReference type="AlphaFoldDB" id="A0A4R2RYQ0"/>
<dbReference type="GO" id="GO:0003841">
    <property type="term" value="F:1-acylglycerol-3-phosphate O-acyltransferase activity"/>
    <property type="evidence" value="ECO:0007669"/>
    <property type="project" value="TreeGrafter"/>
</dbReference>
<evidence type="ECO:0000259" key="3">
    <source>
        <dbReference type="SMART" id="SM00563"/>
    </source>
</evidence>
<name>A0A4R2RYQ0_9FIRM</name>
<keyword evidence="5" id="KW-1185">Reference proteome</keyword>